<gene>
    <name evidence="3" type="ORF">P167DRAFT_580299</name>
</gene>
<dbReference type="OrthoDB" id="2803297at2759"/>
<dbReference type="InterPro" id="IPR013087">
    <property type="entry name" value="Znf_C2H2_type"/>
</dbReference>
<dbReference type="AlphaFoldDB" id="A0A3N4K7V3"/>
<organism evidence="3 4">
    <name type="scientific">Morchella conica CCBAS932</name>
    <dbReference type="NCBI Taxonomy" id="1392247"/>
    <lineage>
        <taxon>Eukaryota</taxon>
        <taxon>Fungi</taxon>
        <taxon>Dikarya</taxon>
        <taxon>Ascomycota</taxon>
        <taxon>Pezizomycotina</taxon>
        <taxon>Pezizomycetes</taxon>
        <taxon>Pezizales</taxon>
        <taxon>Morchellaceae</taxon>
        <taxon>Morchella</taxon>
    </lineage>
</organism>
<name>A0A3N4K7V3_9PEZI</name>
<dbReference type="Proteomes" id="UP000277580">
    <property type="component" value="Unassembled WGS sequence"/>
</dbReference>
<protein>
    <recommendedName>
        <fullName evidence="2">C2H2-type domain-containing protein</fullName>
    </recommendedName>
</protein>
<dbReference type="PROSITE" id="PS00028">
    <property type="entry name" value="ZINC_FINGER_C2H2_1"/>
    <property type="match status" value="1"/>
</dbReference>
<keyword evidence="4" id="KW-1185">Reference proteome</keyword>
<evidence type="ECO:0000256" key="1">
    <source>
        <dbReference type="SAM" id="MobiDB-lite"/>
    </source>
</evidence>
<reference evidence="3 4" key="1">
    <citation type="journal article" date="2018" name="Nat. Ecol. Evol.">
        <title>Pezizomycetes genomes reveal the molecular basis of ectomycorrhizal truffle lifestyle.</title>
        <authorList>
            <person name="Murat C."/>
            <person name="Payen T."/>
            <person name="Noel B."/>
            <person name="Kuo A."/>
            <person name="Morin E."/>
            <person name="Chen J."/>
            <person name="Kohler A."/>
            <person name="Krizsan K."/>
            <person name="Balestrini R."/>
            <person name="Da Silva C."/>
            <person name="Montanini B."/>
            <person name="Hainaut M."/>
            <person name="Levati E."/>
            <person name="Barry K.W."/>
            <person name="Belfiori B."/>
            <person name="Cichocki N."/>
            <person name="Clum A."/>
            <person name="Dockter R.B."/>
            <person name="Fauchery L."/>
            <person name="Guy J."/>
            <person name="Iotti M."/>
            <person name="Le Tacon F."/>
            <person name="Lindquist E.A."/>
            <person name="Lipzen A."/>
            <person name="Malagnac F."/>
            <person name="Mello A."/>
            <person name="Molinier V."/>
            <person name="Miyauchi S."/>
            <person name="Poulain J."/>
            <person name="Riccioni C."/>
            <person name="Rubini A."/>
            <person name="Sitrit Y."/>
            <person name="Splivallo R."/>
            <person name="Traeger S."/>
            <person name="Wang M."/>
            <person name="Zifcakova L."/>
            <person name="Wipf D."/>
            <person name="Zambonelli A."/>
            <person name="Paolocci F."/>
            <person name="Nowrousian M."/>
            <person name="Ottonello S."/>
            <person name="Baldrian P."/>
            <person name="Spatafora J.W."/>
            <person name="Henrissat B."/>
            <person name="Nagy L.G."/>
            <person name="Aury J.M."/>
            <person name="Wincker P."/>
            <person name="Grigoriev I.V."/>
            <person name="Bonfante P."/>
            <person name="Martin F.M."/>
        </authorList>
    </citation>
    <scope>NUCLEOTIDE SEQUENCE [LARGE SCALE GENOMIC DNA]</scope>
    <source>
        <strain evidence="3 4">CCBAS932</strain>
    </source>
</reference>
<evidence type="ECO:0000313" key="4">
    <source>
        <dbReference type="Proteomes" id="UP000277580"/>
    </source>
</evidence>
<accession>A0A3N4K7V3</accession>
<evidence type="ECO:0000259" key="2">
    <source>
        <dbReference type="PROSITE" id="PS00028"/>
    </source>
</evidence>
<feature type="compositionally biased region" description="Polar residues" evidence="1">
    <location>
        <begin position="172"/>
        <end position="183"/>
    </location>
</feature>
<feature type="domain" description="C2H2-type" evidence="2">
    <location>
        <begin position="6"/>
        <end position="27"/>
    </location>
</feature>
<feature type="region of interest" description="Disordered" evidence="1">
    <location>
        <begin position="168"/>
        <end position="187"/>
    </location>
</feature>
<proteinExistence type="predicted"/>
<feature type="region of interest" description="Disordered" evidence="1">
    <location>
        <begin position="73"/>
        <end position="108"/>
    </location>
</feature>
<sequence>MTSTPCPFCPWYYRRAGNLASHIYRVHDGDEVCEDEDQEDKTKLPDAGSSMLTLVIDGSDDDTDSEVNSWVESGFDADNDDDGTATTAPLTTGQADDNQRATGYLPNSGQRLGRVQGYQNYMKENWRPWTPFKNAVEWRLSRFFIKYKLTSMSIDAYFNEEFHKTTKDKHSFQSAHTPQNQRNKMMGSPPNFQYGTVGDCCNGNIICWLG</sequence>
<evidence type="ECO:0000313" key="3">
    <source>
        <dbReference type="EMBL" id="RPB06606.1"/>
    </source>
</evidence>
<dbReference type="InParanoid" id="A0A3N4K7V3"/>
<dbReference type="EMBL" id="ML119265">
    <property type="protein sequence ID" value="RPB06606.1"/>
    <property type="molecule type" value="Genomic_DNA"/>
</dbReference>